<dbReference type="Proteomes" id="UP000199632">
    <property type="component" value="Unassembled WGS sequence"/>
</dbReference>
<dbReference type="STRING" id="137265.SAMN05421684_4322"/>
<sequence length="121" mass="12834">MEPITLVVAALVAAATTGATKLAETAVADAYTSLKDLVVDRLRKNRAEGTLLVERAADSDQSRTALERALVDADVDQPVIDAARRLLGLLESRGGKYAVDASRAKGVIIGDHGVQHNTFHE</sequence>
<dbReference type="EMBL" id="FNQB01000002">
    <property type="protein sequence ID" value="SDZ30241.1"/>
    <property type="molecule type" value="Genomic_DNA"/>
</dbReference>
<keyword evidence="2" id="KW-1185">Reference proteome</keyword>
<name>A0A1H3RYA1_9ACTN</name>
<evidence type="ECO:0000313" key="2">
    <source>
        <dbReference type="Proteomes" id="UP000199632"/>
    </source>
</evidence>
<evidence type="ECO:0000313" key="1">
    <source>
        <dbReference type="EMBL" id="SDZ30241.1"/>
    </source>
</evidence>
<reference evidence="2" key="1">
    <citation type="submission" date="2016-10" db="EMBL/GenBank/DDBJ databases">
        <authorList>
            <person name="Varghese N."/>
            <person name="Submissions S."/>
        </authorList>
    </citation>
    <scope>NUCLEOTIDE SEQUENCE [LARGE SCALE GENOMIC DNA]</scope>
    <source>
        <strain evidence="2">DSM 44718</strain>
    </source>
</reference>
<gene>
    <name evidence="1" type="ORF">SAMN05421684_4322</name>
</gene>
<dbReference type="AlphaFoldDB" id="A0A1H3RYA1"/>
<protein>
    <recommendedName>
        <fullName evidence="3">RHIM domain-containing protein</fullName>
    </recommendedName>
</protein>
<accession>A0A1H3RYA1</accession>
<organism evidence="1 2">
    <name type="scientific">Asanoa ishikariensis</name>
    <dbReference type="NCBI Taxonomy" id="137265"/>
    <lineage>
        <taxon>Bacteria</taxon>
        <taxon>Bacillati</taxon>
        <taxon>Actinomycetota</taxon>
        <taxon>Actinomycetes</taxon>
        <taxon>Micromonosporales</taxon>
        <taxon>Micromonosporaceae</taxon>
        <taxon>Asanoa</taxon>
    </lineage>
</organism>
<evidence type="ECO:0008006" key="3">
    <source>
        <dbReference type="Google" id="ProtNLM"/>
    </source>
</evidence>
<dbReference type="OrthoDB" id="3298878at2"/>
<proteinExistence type="predicted"/>
<dbReference type="RefSeq" id="WP_090795429.1">
    <property type="nucleotide sequence ID" value="NZ_BOND01000020.1"/>
</dbReference>